<keyword evidence="1" id="KW-0732">Signal</keyword>
<reference evidence="3 4" key="1">
    <citation type="submission" date="2021-08" db="EMBL/GenBank/DDBJ databases">
        <authorList>
            <person name="Zhang D."/>
            <person name="Zhang A."/>
            <person name="Wang L."/>
        </authorList>
    </citation>
    <scope>NUCLEOTIDE SEQUENCE [LARGE SCALE GENOMIC DNA]</scope>
    <source>
        <strain evidence="3 4">WL0086</strain>
    </source>
</reference>
<dbReference type="RefSeq" id="WP_221029840.1">
    <property type="nucleotide sequence ID" value="NZ_CP139781.1"/>
</dbReference>
<dbReference type="InterPro" id="IPR046235">
    <property type="entry name" value="DUF6268"/>
</dbReference>
<evidence type="ECO:0000256" key="1">
    <source>
        <dbReference type="SAM" id="SignalP"/>
    </source>
</evidence>
<evidence type="ECO:0000259" key="2">
    <source>
        <dbReference type="Pfam" id="PF19783"/>
    </source>
</evidence>
<gene>
    <name evidence="3" type="ORF">K1X11_008625</name>
</gene>
<reference evidence="3 4" key="2">
    <citation type="submission" date="2023-12" db="EMBL/GenBank/DDBJ databases">
        <title>Description of an unclassified Opitutus bacterium of Verrucomicrobiota.</title>
        <authorList>
            <person name="Zhang D.-F."/>
        </authorList>
    </citation>
    <scope>NUCLEOTIDE SEQUENCE [LARGE SCALE GENOMIC DNA]</scope>
    <source>
        <strain evidence="3 4">WL0086</strain>
    </source>
</reference>
<evidence type="ECO:0000313" key="4">
    <source>
        <dbReference type="Proteomes" id="UP000738431"/>
    </source>
</evidence>
<dbReference type="Proteomes" id="UP000738431">
    <property type="component" value="Chromosome"/>
</dbReference>
<accession>A0ABZ1CCS0</accession>
<sequence length="300" mass="33392">MNKPTSLILPLLLAGGALLAQDESARPSPFTFEFDVIHTANLAMDLPSGATEDMRNTQYAFELEYDLVLDEHGRRVLGFGLEVSRDEFGGNSLTGLVPEQFSSIGLEVSYLHVFNERWLSLTALTVSNATAGTDEWDDDGLGVQGLALARYTFSESLNATFGIYVDSLGVGSDKVNPVLGVQWTPSERWRIDMGVPSTGVTYIPNEQFEFGLVGNFRSDVFALDQPYRQPRNWTDGAKVELLDIRLGAQLKWHLTPVARLELEAGSVLYREMEFHYDDLHVDFESDGSGVYGRIKMSFDF</sequence>
<feature type="signal peptide" evidence="1">
    <location>
        <begin position="1"/>
        <end position="20"/>
    </location>
</feature>
<name>A0ABZ1CCS0_9BACT</name>
<evidence type="ECO:0000313" key="3">
    <source>
        <dbReference type="EMBL" id="WRQ89472.1"/>
    </source>
</evidence>
<organism evidence="3 4">
    <name type="scientific">Actomonas aquatica</name>
    <dbReference type="NCBI Taxonomy" id="2866162"/>
    <lineage>
        <taxon>Bacteria</taxon>
        <taxon>Pseudomonadati</taxon>
        <taxon>Verrucomicrobiota</taxon>
        <taxon>Opitutia</taxon>
        <taxon>Opitutales</taxon>
        <taxon>Opitutaceae</taxon>
        <taxon>Actomonas</taxon>
    </lineage>
</organism>
<dbReference type="EMBL" id="CP139781">
    <property type="protein sequence ID" value="WRQ89472.1"/>
    <property type="molecule type" value="Genomic_DNA"/>
</dbReference>
<feature type="domain" description="DUF6268" evidence="2">
    <location>
        <begin position="94"/>
        <end position="287"/>
    </location>
</feature>
<keyword evidence="4" id="KW-1185">Reference proteome</keyword>
<dbReference type="Pfam" id="PF19783">
    <property type="entry name" value="DUF6268"/>
    <property type="match status" value="1"/>
</dbReference>
<feature type="chain" id="PRO_5045191330" evidence="1">
    <location>
        <begin position="21"/>
        <end position="300"/>
    </location>
</feature>
<proteinExistence type="predicted"/>
<protein>
    <submittedName>
        <fullName evidence="3">DUF6268 family outer membrane beta-barrel protein</fullName>
    </submittedName>
</protein>